<comment type="caution">
    <text evidence="1">The sequence shown here is derived from an EMBL/GenBank/DDBJ whole genome shotgun (WGS) entry which is preliminary data.</text>
</comment>
<dbReference type="AlphaFoldDB" id="X0VBS2"/>
<protein>
    <submittedName>
        <fullName evidence="1">Uncharacterized protein</fullName>
    </submittedName>
</protein>
<name>X0VBS2_9ZZZZ</name>
<reference evidence="1" key="1">
    <citation type="journal article" date="2014" name="Front. Microbiol.">
        <title>High frequency of phylogenetically diverse reductive dehalogenase-homologous genes in deep subseafloor sedimentary metagenomes.</title>
        <authorList>
            <person name="Kawai M."/>
            <person name="Futagami T."/>
            <person name="Toyoda A."/>
            <person name="Takaki Y."/>
            <person name="Nishi S."/>
            <person name="Hori S."/>
            <person name="Arai W."/>
            <person name="Tsubouchi T."/>
            <person name="Morono Y."/>
            <person name="Uchiyama I."/>
            <person name="Ito T."/>
            <person name="Fujiyama A."/>
            <person name="Inagaki F."/>
            <person name="Takami H."/>
        </authorList>
    </citation>
    <scope>NUCLEOTIDE SEQUENCE</scope>
    <source>
        <strain evidence="1">Expedition CK06-06</strain>
    </source>
</reference>
<gene>
    <name evidence="1" type="ORF">S01H1_56039</name>
</gene>
<proteinExistence type="predicted"/>
<evidence type="ECO:0000313" key="1">
    <source>
        <dbReference type="EMBL" id="GAG15524.1"/>
    </source>
</evidence>
<organism evidence="1">
    <name type="scientific">marine sediment metagenome</name>
    <dbReference type="NCBI Taxonomy" id="412755"/>
    <lineage>
        <taxon>unclassified sequences</taxon>
        <taxon>metagenomes</taxon>
        <taxon>ecological metagenomes</taxon>
    </lineage>
</organism>
<dbReference type="EMBL" id="BARS01036460">
    <property type="protein sequence ID" value="GAG15524.1"/>
    <property type="molecule type" value="Genomic_DNA"/>
</dbReference>
<accession>X0VBS2</accession>
<sequence length="134" mass="15802">FVASRMKYQKKTQFDMMIDIPLAWKSHAREFIRHTQKLNNPILISYNEWSQDIEYRKKLANTLGVNFTDAGFKEIPAYGGGSSFTGLTEQNLQQSVCNRLLSYFGQPEFHRQIDDEMKELNYEIFRLKLPIIFI</sequence>
<feature type="non-terminal residue" evidence="1">
    <location>
        <position position="1"/>
    </location>
</feature>